<dbReference type="PROSITE" id="PS51747">
    <property type="entry name" value="CYT_DCMP_DEAMINASES_2"/>
    <property type="match status" value="1"/>
</dbReference>
<dbReference type="GO" id="GO:0008703">
    <property type="term" value="F:5-amino-6-(5-phosphoribosylamino)uracil reductase activity"/>
    <property type="evidence" value="ECO:0007669"/>
    <property type="project" value="UniProtKB-EC"/>
</dbReference>
<dbReference type="InterPro" id="IPR002125">
    <property type="entry name" value="CMP_dCMP_dom"/>
</dbReference>
<dbReference type="NCBIfam" id="TIGR00326">
    <property type="entry name" value="eubact_ribD"/>
    <property type="match status" value="1"/>
</dbReference>
<evidence type="ECO:0000256" key="12">
    <source>
        <dbReference type="ARBA" id="ARBA00049861"/>
    </source>
</evidence>
<feature type="binding site" evidence="16">
    <location>
        <position position="211"/>
    </location>
    <ligand>
        <name>NADP(+)</name>
        <dbReference type="ChEBI" id="CHEBI:58349"/>
    </ligand>
</feature>
<feature type="binding site" evidence="16">
    <location>
        <position position="181"/>
    </location>
    <ligand>
        <name>NADP(+)</name>
        <dbReference type="ChEBI" id="CHEBI:58349"/>
    </ligand>
</feature>
<dbReference type="InterPro" id="IPR050765">
    <property type="entry name" value="Riboflavin_Biosynth_HTPR"/>
</dbReference>
<evidence type="ECO:0000313" key="20">
    <source>
        <dbReference type="Proteomes" id="UP000199065"/>
    </source>
</evidence>
<comment type="catalytic activity">
    <reaction evidence="12 14">
        <text>5-amino-6-(5-phospho-D-ribitylamino)uracil + NADP(+) = 5-amino-6-(5-phospho-D-ribosylamino)uracil + NADPH + H(+)</text>
        <dbReference type="Rhea" id="RHEA:17845"/>
        <dbReference type="ChEBI" id="CHEBI:15378"/>
        <dbReference type="ChEBI" id="CHEBI:57783"/>
        <dbReference type="ChEBI" id="CHEBI:58349"/>
        <dbReference type="ChEBI" id="CHEBI:58421"/>
        <dbReference type="ChEBI" id="CHEBI:58453"/>
        <dbReference type="EC" id="1.1.1.193"/>
    </reaction>
</comment>
<dbReference type="GO" id="GO:0008270">
    <property type="term" value="F:zinc ion binding"/>
    <property type="evidence" value="ECO:0007669"/>
    <property type="project" value="InterPro"/>
</dbReference>
<comment type="similarity">
    <text evidence="4 14">In the N-terminal section; belongs to the cytidine and deoxycytidylate deaminase family.</text>
</comment>
<comment type="pathway">
    <text evidence="3 14">Cofactor biosynthesis; riboflavin biosynthesis; 5-amino-6-(D-ribitylamino)uracil from GTP: step 3/4.</text>
</comment>
<dbReference type="RefSeq" id="WP_223845807.1">
    <property type="nucleotide sequence ID" value="NZ_FOPJ01000009.1"/>
</dbReference>
<keyword evidence="20" id="KW-1185">Reference proteome</keyword>
<comment type="function">
    <text evidence="1 14">Converts 2,5-diamino-6-(ribosylamino)-4(3h)-pyrimidinone 5'-phosphate into 5-amino-6-(ribosylamino)-2,4(1h,3h)-pyrimidinedione 5'-phosphate.</text>
</comment>
<feature type="binding site" evidence="17">
    <location>
        <position position="65"/>
    </location>
    <ligand>
        <name>Zn(2+)</name>
        <dbReference type="ChEBI" id="CHEBI:29105"/>
        <note>catalytic</note>
    </ligand>
</feature>
<dbReference type="SUPFAM" id="SSF53597">
    <property type="entry name" value="Dihydrofolate reductase-like"/>
    <property type="match status" value="1"/>
</dbReference>
<protein>
    <recommendedName>
        <fullName evidence="14">Riboflavin biosynthesis protein RibD</fullName>
    </recommendedName>
    <domain>
        <recommendedName>
            <fullName evidence="14">Diaminohydroxyphosphoribosylaminopyrimidine deaminase</fullName>
            <shortName evidence="14">DRAP deaminase</shortName>
            <ecNumber evidence="14">3.5.4.26</ecNumber>
        </recommendedName>
        <alternativeName>
            <fullName evidence="14">Riboflavin-specific deaminase</fullName>
        </alternativeName>
    </domain>
    <domain>
        <recommendedName>
            <fullName evidence="14">5-amino-6-(5-phosphoribosylamino)uracil reductase</fullName>
            <ecNumber evidence="14">1.1.1.193</ecNumber>
        </recommendedName>
        <alternativeName>
            <fullName evidence="14">HTP reductase</fullName>
        </alternativeName>
    </domain>
</protein>
<comment type="catalytic activity">
    <reaction evidence="13 14">
        <text>2,5-diamino-6-hydroxy-4-(5-phosphoribosylamino)-pyrimidine + H2O + H(+) = 5-amino-6-(5-phospho-D-ribosylamino)uracil + NH4(+)</text>
        <dbReference type="Rhea" id="RHEA:21868"/>
        <dbReference type="ChEBI" id="CHEBI:15377"/>
        <dbReference type="ChEBI" id="CHEBI:15378"/>
        <dbReference type="ChEBI" id="CHEBI:28938"/>
        <dbReference type="ChEBI" id="CHEBI:58453"/>
        <dbReference type="ChEBI" id="CHEBI:58614"/>
        <dbReference type="EC" id="3.5.4.26"/>
    </reaction>
</comment>
<keyword evidence="11" id="KW-0511">Multifunctional enzyme</keyword>
<dbReference type="InterPro" id="IPR002734">
    <property type="entry name" value="RibDG_C"/>
</dbReference>
<dbReference type="InterPro" id="IPR024072">
    <property type="entry name" value="DHFR-like_dom_sf"/>
</dbReference>
<dbReference type="AlphaFoldDB" id="A0A1I2TVC5"/>
<evidence type="ECO:0000256" key="17">
    <source>
        <dbReference type="PIRSR" id="PIRSR006769-3"/>
    </source>
</evidence>
<dbReference type="EMBL" id="FOPJ01000009">
    <property type="protein sequence ID" value="SFG66251.1"/>
    <property type="molecule type" value="Genomic_DNA"/>
</dbReference>
<dbReference type="InterPro" id="IPR016193">
    <property type="entry name" value="Cytidine_deaminase-like"/>
</dbReference>
<gene>
    <name evidence="19" type="ORF">SAMN05660282_01552</name>
</gene>
<keyword evidence="14" id="KW-0378">Hydrolase</keyword>
<evidence type="ECO:0000256" key="7">
    <source>
        <dbReference type="ARBA" id="ARBA00022723"/>
    </source>
</evidence>
<feature type="binding site" evidence="16">
    <location>
        <position position="218"/>
    </location>
    <ligand>
        <name>substrate</name>
    </ligand>
</feature>
<evidence type="ECO:0000256" key="2">
    <source>
        <dbReference type="ARBA" id="ARBA00004882"/>
    </source>
</evidence>
<evidence type="ECO:0000256" key="11">
    <source>
        <dbReference type="ARBA" id="ARBA00023268"/>
    </source>
</evidence>
<dbReference type="PANTHER" id="PTHR38011">
    <property type="entry name" value="DIHYDROFOLATE REDUCTASE FAMILY PROTEIN (AFU_ORTHOLOGUE AFUA_8G06820)"/>
    <property type="match status" value="1"/>
</dbReference>
<dbReference type="InterPro" id="IPR004794">
    <property type="entry name" value="Eubact_RibD"/>
</dbReference>
<dbReference type="GO" id="GO:0009231">
    <property type="term" value="P:riboflavin biosynthetic process"/>
    <property type="evidence" value="ECO:0007669"/>
    <property type="project" value="UniProtKB-UniPathway"/>
</dbReference>
<dbReference type="Proteomes" id="UP000199065">
    <property type="component" value="Unassembled WGS sequence"/>
</dbReference>
<dbReference type="UniPathway" id="UPA00275">
    <property type="reaction ID" value="UER00401"/>
</dbReference>
<dbReference type="SUPFAM" id="SSF53927">
    <property type="entry name" value="Cytidine deaminase-like"/>
    <property type="match status" value="1"/>
</dbReference>
<feature type="domain" description="CMP/dCMP-type deaminase" evidence="18">
    <location>
        <begin position="15"/>
        <end position="126"/>
    </location>
</feature>
<evidence type="ECO:0000256" key="4">
    <source>
        <dbReference type="ARBA" id="ARBA00005259"/>
    </source>
</evidence>
<reference evidence="19 20" key="1">
    <citation type="submission" date="2016-10" db="EMBL/GenBank/DDBJ databases">
        <authorList>
            <person name="de Groot N.N."/>
        </authorList>
    </citation>
    <scope>NUCLEOTIDE SEQUENCE [LARGE SCALE GENOMIC DNA]</scope>
    <source>
        <strain>J11</strain>
        <strain evidence="20">PG 39</strain>
    </source>
</reference>
<keyword evidence="10 14" id="KW-0560">Oxidoreductase</keyword>
<name>A0A1I2TVC5_9CORY</name>
<feature type="binding site" evidence="16">
    <location>
        <position position="195"/>
    </location>
    <ligand>
        <name>NADP(+)</name>
        <dbReference type="ChEBI" id="CHEBI:58349"/>
    </ligand>
</feature>
<dbReference type="InterPro" id="IPR016192">
    <property type="entry name" value="APOBEC/CMP_deaminase_Zn-bd"/>
</dbReference>
<dbReference type="CDD" id="cd01284">
    <property type="entry name" value="Riboflavin_deaminase-reductase"/>
    <property type="match status" value="1"/>
</dbReference>
<evidence type="ECO:0000256" key="6">
    <source>
        <dbReference type="ARBA" id="ARBA00022619"/>
    </source>
</evidence>
<dbReference type="GO" id="GO:0008835">
    <property type="term" value="F:diaminohydroxyphosphoribosylaminopyrimidine deaminase activity"/>
    <property type="evidence" value="ECO:0007669"/>
    <property type="project" value="UniProtKB-EC"/>
</dbReference>
<dbReference type="PROSITE" id="PS00903">
    <property type="entry name" value="CYT_DCMP_DEAMINASES_1"/>
    <property type="match status" value="1"/>
</dbReference>
<dbReference type="EC" id="3.5.4.26" evidence="14"/>
<feature type="binding site" evidence="17">
    <location>
        <position position="99"/>
    </location>
    <ligand>
        <name>Zn(2+)</name>
        <dbReference type="ChEBI" id="CHEBI:29105"/>
        <note>catalytic</note>
    </ligand>
</feature>
<comment type="pathway">
    <text evidence="2 14">Cofactor biosynthesis; riboflavin biosynthesis; 5-amino-6-(D-ribitylamino)uracil from GTP: step 2/4.</text>
</comment>
<evidence type="ECO:0000256" key="16">
    <source>
        <dbReference type="PIRSR" id="PIRSR006769-2"/>
    </source>
</evidence>
<comment type="similarity">
    <text evidence="5 14">In the C-terminal section; belongs to the HTP reductase family.</text>
</comment>
<evidence type="ECO:0000259" key="18">
    <source>
        <dbReference type="PROSITE" id="PS51747"/>
    </source>
</evidence>
<feature type="binding site" evidence="16">
    <location>
        <position position="236"/>
    </location>
    <ligand>
        <name>NADP(+)</name>
        <dbReference type="ChEBI" id="CHEBI:58349"/>
    </ligand>
</feature>
<dbReference type="Gene3D" id="3.40.430.10">
    <property type="entry name" value="Dihydrofolate Reductase, subunit A"/>
    <property type="match status" value="2"/>
</dbReference>
<dbReference type="STRING" id="185761.SAMN05660282_01552"/>
<organism evidence="19 20">
    <name type="scientific">Corynebacterium spheniscorum</name>
    <dbReference type="NCBI Taxonomy" id="185761"/>
    <lineage>
        <taxon>Bacteria</taxon>
        <taxon>Bacillati</taxon>
        <taxon>Actinomycetota</taxon>
        <taxon>Actinomycetes</taxon>
        <taxon>Mycobacteriales</taxon>
        <taxon>Corynebacteriaceae</taxon>
        <taxon>Corynebacterium</taxon>
    </lineage>
</organism>
<feature type="binding site" evidence="16">
    <location>
        <position position="165"/>
    </location>
    <ligand>
        <name>NADP(+)</name>
        <dbReference type="ChEBI" id="CHEBI:58349"/>
    </ligand>
</feature>
<evidence type="ECO:0000256" key="1">
    <source>
        <dbReference type="ARBA" id="ARBA00002151"/>
    </source>
</evidence>
<feature type="binding site" evidence="16">
    <location>
        <position position="207"/>
    </location>
    <ligand>
        <name>NADP(+)</name>
        <dbReference type="ChEBI" id="CHEBI:58349"/>
    </ligand>
</feature>
<evidence type="ECO:0000256" key="9">
    <source>
        <dbReference type="ARBA" id="ARBA00022857"/>
    </source>
</evidence>
<dbReference type="PIRSF" id="PIRSF006769">
    <property type="entry name" value="RibD"/>
    <property type="match status" value="1"/>
</dbReference>
<evidence type="ECO:0000256" key="5">
    <source>
        <dbReference type="ARBA" id="ARBA00007417"/>
    </source>
</evidence>
<feature type="binding site" evidence="17">
    <location>
        <position position="90"/>
    </location>
    <ligand>
        <name>Zn(2+)</name>
        <dbReference type="ChEBI" id="CHEBI:29105"/>
        <note>catalytic</note>
    </ligand>
</feature>
<feature type="binding site" evidence="16">
    <location>
        <position position="277"/>
    </location>
    <ligand>
        <name>substrate</name>
    </ligand>
</feature>
<feature type="binding site" evidence="16">
    <location>
        <position position="215"/>
    </location>
    <ligand>
        <name>substrate</name>
    </ligand>
</feature>
<evidence type="ECO:0000256" key="8">
    <source>
        <dbReference type="ARBA" id="ARBA00022833"/>
    </source>
</evidence>
<evidence type="ECO:0000256" key="10">
    <source>
        <dbReference type="ARBA" id="ARBA00023002"/>
    </source>
</evidence>
<keyword evidence="7 14" id="KW-0479">Metal-binding</keyword>
<proteinExistence type="inferred from homology"/>
<dbReference type="PANTHER" id="PTHR38011:SF7">
    <property type="entry name" value="2,5-DIAMINO-6-RIBOSYLAMINO-4(3H)-PYRIMIDINONE 5'-PHOSPHATE REDUCTASE"/>
    <property type="match status" value="1"/>
</dbReference>
<evidence type="ECO:0000256" key="14">
    <source>
        <dbReference type="PIRNR" id="PIRNR006769"/>
    </source>
</evidence>
<evidence type="ECO:0000313" key="19">
    <source>
        <dbReference type="EMBL" id="SFG66251.1"/>
    </source>
</evidence>
<feature type="binding site" evidence="16">
    <location>
        <begin position="279"/>
        <end position="285"/>
    </location>
    <ligand>
        <name>NADP(+)</name>
        <dbReference type="ChEBI" id="CHEBI:58349"/>
    </ligand>
</feature>
<sequence>MPQPTALITPGDLSPAEAHALEQALQAGALVKGTTSPNPPVGAAILSAEGELCGVGGTQPTGGPHAEIIALAQAGSMSRGGTAIVTLEPCRHTGRTGPCTQALHKAGIAKVIFIHADPMREAAGGAQELQAQGIKVAQLQLEVPELQPWLSSVRLGRPHITLKIAQTLDGFTSAADGTSQWITGPAARENVHQDRCTRDAIIIGTGTALADNPSLTARTPSGELYPEQPLRIVIGSRPINELMPQGNLAELGFLQFPDIPSMLSEIESLGLRDVLVEGGPRLAGSFLQARVVDALRVYIAPKLLGSGTPSTLGAGVNTLIEAHEFELRSTTVLGEDILALYQRRNPS</sequence>
<dbReference type="Pfam" id="PF00383">
    <property type="entry name" value="dCMP_cyt_deam_1"/>
    <property type="match status" value="1"/>
</dbReference>
<feature type="binding site" evidence="16">
    <location>
        <position position="179"/>
    </location>
    <ligand>
        <name>substrate</name>
    </ligand>
</feature>
<dbReference type="EC" id="1.1.1.193" evidence="14"/>
<accession>A0A1I2TVC5</accession>
<evidence type="ECO:0000256" key="15">
    <source>
        <dbReference type="PIRSR" id="PIRSR006769-1"/>
    </source>
</evidence>
<dbReference type="Pfam" id="PF01872">
    <property type="entry name" value="RibD_C"/>
    <property type="match status" value="1"/>
</dbReference>
<evidence type="ECO:0000256" key="13">
    <source>
        <dbReference type="ARBA" id="ARBA00049886"/>
    </source>
</evidence>
<comment type="cofactor">
    <cofactor evidence="14 17">
        <name>Zn(2+)</name>
        <dbReference type="ChEBI" id="CHEBI:29105"/>
    </cofactor>
    <text evidence="14 17">Binds 1 zinc ion.</text>
</comment>
<dbReference type="Gene3D" id="3.40.140.10">
    <property type="entry name" value="Cytidine Deaminase, domain 2"/>
    <property type="match status" value="1"/>
</dbReference>
<keyword evidence="8 14" id="KW-0862">Zinc</keyword>
<keyword evidence="9 14" id="KW-0521">NADP</keyword>
<keyword evidence="6 14" id="KW-0686">Riboflavin biosynthesis</keyword>
<evidence type="ECO:0000256" key="3">
    <source>
        <dbReference type="ARBA" id="ARBA00004910"/>
    </source>
</evidence>
<feature type="active site" description="Proton donor" evidence="15">
    <location>
        <position position="67"/>
    </location>
</feature>